<evidence type="ECO:0000256" key="7">
    <source>
        <dbReference type="ARBA" id="ARBA00023160"/>
    </source>
</evidence>
<comment type="catalytic activity">
    <reaction evidence="11">
        <text>(2S)-2-methylbutanoyl-CoA + malonyl-[ACP] + H(+) = (4S)-4-methyl-3-oxohexanoyl-[ACP] + CO2 + CoA</text>
        <dbReference type="Rhea" id="RHEA:42276"/>
        <dbReference type="Rhea" id="RHEA-COMP:9623"/>
        <dbReference type="Rhea" id="RHEA-COMP:17148"/>
        <dbReference type="ChEBI" id="CHEBI:15378"/>
        <dbReference type="ChEBI" id="CHEBI:16526"/>
        <dbReference type="ChEBI" id="CHEBI:57287"/>
        <dbReference type="ChEBI" id="CHEBI:78449"/>
        <dbReference type="ChEBI" id="CHEBI:88166"/>
        <dbReference type="ChEBI" id="CHEBI:167462"/>
        <dbReference type="EC" id="2.3.1.300"/>
    </reaction>
    <physiologicalReaction direction="left-to-right" evidence="11">
        <dbReference type="Rhea" id="RHEA:42277"/>
    </physiologicalReaction>
</comment>
<comment type="domain">
    <text evidence="14">The last Arg residue of the ACP-binding site is essential for the weak association between ACP/AcpP and FabH.</text>
</comment>
<keyword evidence="5 14" id="KW-0276">Fatty acid metabolism</keyword>
<dbReference type="Pfam" id="PF08545">
    <property type="entry name" value="ACP_syn_III"/>
    <property type="match status" value="1"/>
</dbReference>
<evidence type="ECO:0000313" key="18">
    <source>
        <dbReference type="Proteomes" id="UP000261905"/>
    </source>
</evidence>
<evidence type="ECO:0000256" key="9">
    <source>
        <dbReference type="ARBA" id="ARBA00023315"/>
    </source>
</evidence>
<evidence type="ECO:0000256" key="1">
    <source>
        <dbReference type="ARBA" id="ARBA00005194"/>
    </source>
</evidence>
<keyword evidence="9 14" id="KW-0012">Acyltransferase</keyword>
<dbReference type="UniPathway" id="UPA00094"/>
<evidence type="ECO:0000313" key="17">
    <source>
        <dbReference type="EMBL" id="REK69374.1"/>
    </source>
</evidence>
<evidence type="ECO:0000256" key="10">
    <source>
        <dbReference type="ARBA" id="ARBA00051096"/>
    </source>
</evidence>
<feature type="active site" evidence="14">
    <location>
        <position position="266"/>
    </location>
</feature>
<comment type="function">
    <text evidence="14">Catalyzes the condensation reaction of fatty acid synthesis by the addition to an acyl acceptor of two carbons from malonyl-ACP. Catalyzes the first condensation reaction which initiates fatty acid synthesis and may therefore play a role in governing the total rate of fatty acid production. Possesses both acetoacetyl-ACP synthase and acetyl transacylase activities. Its substrate specificity determines the biosynthesis of branched-chain and/or straight-chain of fatty acids.</text>
</comment>
<feature type="active site" evidence="14">
    <location>
        <position position="128"/>
    </location>
</feature>
<evidence type="ECO:0000256" key="5">
    <source>
        <dbReference type="ARBA" id="ARBA00022832"/>
    </source>
</evidence>
<dbReference type="PANTHER" id="PTHR43091:SF1">
    <property type="entry name" value="BETA-KETOACYL-[ACYL-CARRIER-PROTEIN] SYNTHASE III, CHLOROPLASTIC"/>
    <property type="match status" value="1"/>
</dbReference>
<keyword evidence="8 14" id="KW-0511">Multifunctional enzyme</keyword>
<proteinExistence type="inferred from homology"/>
<dbReference type="InterPro" id="IPR013747">
    <property type="entry name" value="ACP_syn_III_C"/>
</dbReference>
<feature type="domain" description="Beta-ketoacyl-[acyl-carrier-protein] synthase III C-terminal" evidence="15">
    <location>
        <begin position="250"/>
        <end position="339"/>
    </location>
</feature>
<comment type="pathway">
    <text evidence="1 14">Lipid metabolism; fatty acid biosynthesis.</text>
</comment>
<comment type="catalytic activity">
    <reaction evidence="13">
        <text>3-methylbutanoyl-CoA + malonyl-[ACP] + H(+) = 5-methyl-3-oxohexanoyl-[ACP] + CO2 + CoA</text>
        <dbReference type="Rhea" id="RHEA:42272"/>
        <dbReference type="Rhea" id="RHEA-COMP:9623"/>
        <dbReference type="Rhea" id="RHEA-COMP:9941"/>
        <dbReference type="ChEBI" id="CHEBI:15378"/>
        <dbReference type="ChEBI" id="CHEBI:16526"/>
        <dbReference type="ChEBI" id="CHEBI:57287"/>
        <dbReference type="ChEBI" id="CHEBI:57345"/>
        <dbReference type="ChEBI" id="CHEBI:78449"/>
        <dbReference type="ChEBI" id="CHEBI:78822"/>
        <dbReference type="EC" id="2.3.1.300"/>
    </reaction>
    <physiologicalReaction direction="left-to-right" evidence="13">
        <dbReference type="Rhea" id="RHEA:42273"/>
    </physiologicalReaction>
</comment>
<dbReference type="RefSeq" id="WP_116049945.1">
    <property type="nucleotide sequence ID" value="NZ_QUBQ01000008.1"/>
</dbReference>
<reference evidence="17 18" key="1">
    <citation type="submission" date="2018-08" db="EMBL/GenBank/DDBJ databases">
        <title>Paenibacillus sp. M4BSY-1, whole genome shotgun sequence.</title>
        <authorList>
            <person name="Tuo L."/>
        </authorList>
    </citation>
    <scope>NUCLEOTIDE SEQUENCE [LARGE SCALE GENOMIC DNA]</scope>
    <source>
        <strain evidence="17 18">M4BSY-1</strain>
    </source>
</reference>
<dbReference type="NCBIfam" id="NF006829">
    <property type="entry name" value="PRK09352.1"/>
    <property type="match status" value="1"/>
</dbReference>
<evidence type="ECO:0000256" key="14">
    <source>
        <dbReference type="HAMAP-Rule" id="MF_01815"/>
    </source>
</evidence>
<evidence type="ECO:0000259" key="15">
    <source>
        <dbReference type="Pfam" id="PF08541"/>
    </source>
</evidence>
<comment type="catalytic activity">
    <reaction evidence="10">
        <text>malonyl-[ACP] + acetyl-CoA + H(+) = 3-oxobutanoyl-[ACP] + CO2 + CoA</text>
        <dbReference type="Rhea" id="RHEA:12080"/>
        <dbReference type="Rhea" id="RHEA-COMP:9623"/>
        <dbReference type="Rhea" id="RHEA-COMP:9625"/>
        <dbReference type="ChEBI" id="CHEBI:15378"/>
        <dbReference type="ChEBI" id="CHEBI:16526"/>
        <dbReference type="ChEBI" id="CHEBI:57287"/>
        <dbReference type="ChEBI" id="CHEBI:57288"/>
        <dbReference type="ChEBI" id="CHEBI:78449"/>
        <dbReference type="ChEBI" id="CHEBI:78450"/>
        <dbReference type="EC" id="2.3.1.180"/>
    </reaction>
    <physiologicalReaction direction="left-to-right" evidence="10">
        <dbReference type="Rhea" id="RHEA:12081"/>
    </physiologicalReaction>
</comment>
<dbReference type="AlphaFoldDB" id="A0A371P0B1"/>
<gene>
    <name evidence="14" type="primary">fabH</name>
    <name evidence="17" type="ORF">DX130_24770</name>
</gene>
<evidence type="ECO:0000256" key="11">
    <source>
        <dbReference type="ARBA" id="ARBA00052407"/>
    </source>
</evidence>
<sequence length="342" mass="36787">MLSSVQNEAKPTPSLLSNSTITAIGSYVPARKLTNNDLAAMVETNDEWIVQRTGIKERHVAGENEFTSDLIAKAIDNMVERYGSELSDVDYIVTATSTPDTIFPSVAAMIQAKFNIKQCGSIDIQAACAGFTAALQLANGLLLSGMYRKVLVLAADALTKITDYNDRTTCILFGDGAGAVLVERSSDGIGAMLGAYSNTEGDGGKHVYLSNLSPAIGNFAIQTNGKLVQNGREVYRWAVSRVSEGIRELLQQCNMKPEDIDWFVPHNANQRIIDALCERIGFREDQALSSIAKYGNTSAASIPLALDDAVRDGRVKTGHILLLHGFGGGLTQAGVVLRWNLS</sequence>
<evidence type="ECO:0000259" key="16">
    <source>
        <dbReference type="Pfam" id="PF08545"/>
    </source>
</evidence>
<dbReference type="SUPFAM" id="SSF53901">
    <property type="entry name" value="Thiolase-like"/>
    <property type="match status" value="1"/>
</dbReference>
<dbReference type="GO" id="GO:0005737">
    <property type="term" value="C:cytoplasm"/>
    <property type="evidence" value="ECO:0007669"/>
    <property type="project" value="UniProtKB-SubCell"/>
</dbReference>
<feature type="active site" evidence="14">
    <location>
        <position position="296"/>
    </location>
</feature>
<dbReference type="OrthoDB" id="9815506at2"/>
<keyword evidence="7 14" id="KW-0275">Fatty acid biosynthesis</keyword>
<comment type="subunit">
    <text evidence="14">Homodimer.</text>
</comment>
<evidence type="ECO:0000256" key="6">
    <source>
        <dbReference type="ARBA" id="ARBA00023098"/>
    </source>
</evidence>
<evidence type="ECO:0000256" key="4">
    <source>
        <dbReference type="ARBA" id="ARBA00022679"/>
    </source>
</evidence>
<dbReference type="InterPro" id="IPR016039">
    <property type="entry name" value="Thiolase-like"/>
</dbReference>
<name>A0A371P0B1_9BACL</name>
<feature type="domain" description="Beta-ketoacyl-[acyl-carrier-protein] synthase III N-terminal" evidence="16">
    <location>
        <begin position="122"/>
        <end position="194"/>
    </location>
</feature>
<keyword evidence="4 14" id="KW-0808">Transferase</keyword>
<protein>
    <recommendedName>
        <fullName evidence="14">Beta-ketoacyl-[acyl-carrier-protein] synthase III</fullName>
        <shortName evidence="14">Beta-ketoacyl-ACP synthase III</shortName>
        <shortName evidence="14">KAS III</shortName>
        <ecNumber evidence="14">2.3.1.180</ecNumber>
    </recommendedName>
    <alternativeName>
        <fullName evidence="14">3-oxoacyl-[acyl-carrier-protein] synthase 3</fullName>
    </alternativeName>
    <alternativeName>
        <fullName evidence="14">3-oxoacyl-[acyl-carrier-protein] synthase III</fullName>
    </alternativeName>
</protein>
<keyword evidence="18" id="KW-1185">Reference proteome</keyword>
<dbReference type="Gene3D" id="3.40.47.10">
    <property type="match status" value="1"/>
</dbReference>
<comment type="caution">
    <text evidence="14">Lacks conserved residue(s) required for the propagation of feature annotation.</text>
</comment>
<dbReference type="HAMAP" id="MF_01815">
    <property type="entry name" value="FabH"/>
    <property type="match status" value="1"/>
</dbReference>
<dbReference type="GO" id="GO:0033818">
    <property type="term" value="F:beta-ketoacyl-acyl-carrier-protein synthase III activity"/>
    <property type="evidence" value="ECO:0007669"/>
    <property type="project" value="UniProtKB-UniRule"/>
</dbReference>
<keyword evidence="14" id="KW-0963">Cytoplasm</keyword>
<organism evidence="17 18">
    <name type="scientific">Paenibacillus paeoniae</name>
    <dbReference type="NCBI Taxonomy" id="2292705"/>
    <lineage>
        <taxon>Bacteria</taxon>
        <taxon>Bacillati</taxon>
        <taxon>Bacillota</taxon>
        <taxon>Bacilli</taxon>
        <taxon>Bacillales</taxon>
        <taxon>Paenibacillaceae</taxon>
        <taxon>Paenibacillus</taxon>
    </lineage>
</organism>
<dbReference type="GO" id="GO:0006633">
    <property type="term" value="P:fatty acid biosynthetic process"/>
    <property type="evidence" value="ECO:0007669"/>
    <property type="project" value="UniProtKB-UniRule"/>
</dbReference>
<dbReference type="InterPro" id="IPR013751">
    <property type="entry name" value="ACP_syn_III_N"/>
</dbReference>
<dbReference type="PANTHER" id="PTHR43091">
    <property type="entry name" value="3-OXOACYL-[ACYL-CARRIER-PROTEIN] SYNTHASE"/>
    <property type="match status" value="1"/>
</dbReference>
<dbReference type="CDD" id="cd00830">
    <property type="entry name" value="KAS_III"/>
    <property type="match status" value="1"/>
</dbReference>
<evidence type="ECO:0000256" key="12">
    <source>
        <dbReference type="ARBA" id="ARBA00052467"/>
    </source>
</evidence>
<dbReference type="GO" id="GO:0004315">
    <property type="term" value="F:3-oxoacyl-[acyl-carrier-protein] synthase activity"/>
    <property type="evidence" value="ECO:0007669"/>
    <property type="project" value="InterPro"/>
</dbReference>
<dbReference type="EMBL" id="QUBQ01000008">
    <property type="protein sequence ID" value="REK69374.1"/>
    <property type="molecule type" value="Genomic_DNA"/>
</dbReference>
<keyword evidence="6 14" id="KW-0443">Lipid metabolism</keyword>
<comment type="similarity">
    <text evidence="2 14">Belongs to the thiolase-like superfamily. FabH family.</text>
</comment>
<dbReference type="Pfam" id="PF08541">
    <property type="entry name" value="ACP_syn_III_C"/>
    <property type="match status" value="1"/>
</dbReference>
<dbReference type="Proteomes" id="UP000261905">
    <property type="component" value="Unassembled WGS sequence"/>
</dbReference>
<dbReference type="FunFam" id="3.40.47.10:FF:000004">
    <property type="entry name" value="3-oxoacyl-[acyl-carrier-protein] synthase 3"/>
    <property type="match status" value="1"/>
</dbReference>
<keyword evidence="3 14" id="KW-0444">Lipid biosynthesis</keyword>
<evidence type="ECO:0000256" key="2">
    <source>
        <dbReference type="ARBA" id="ARBA00008642"/>
    </source>
</evidence>
<comment type="caution">
    <text evidence="17">The sequence shown here is derived from an EMBL/GenBank/DDBJ whole genome shotgun (WGS) entry which is preliminary data.</text>
</comment>
<accession>A0A371P0B1</accession>
<dbReference type="NCBIfam" id="TIGR00747">
    <property type="entry name" value="fabH"/>
    <property type="match status" value="1"/>
</dbReference>
<evidence type="ECO:0000256" key="13">
    <source>
        <dbReference type="ARBA" id="ARBA00052985"/>
    </source>
</evidence>
<evidence type="ECO:0000256" key="8">
    <source>
        <dbReference type="ARBA" id="ARBA00023268"/>
    </source>
</evidence>
<dbReference type="InterPro" id="IPR004655">
    <property type="entry name" value="FabH"/>
</dbReference>
<comment type="subcellular location">
    <subcellularLocation>
        <location evidence="14">Cytoplasm</location>
    </subcellularLocation>
</comment>
<comment type="catalytic activity">
    <reaction evidence="12">
        <text>2-methylpropanoyl-CoA + malonyl-[ACP] + H(+) = 4-methyl-3-oxopentanoyl-[ACP] + CO2 + CoA</text>
        <dbReference type="Rhea" id="RHEA:42268"/>
        <dbReference type="Rhea" id="RHEA-COMP:9623"/>
        <dbReference type="Rhea" id="RHEA-COMP:9940"/>
        <dbReference type="ChEBI" id="CHEBI:15378"/>
        <dbReference type="ChEBI" id="CHEBI:16526"/>
        <dbReference type="ChEBI" id="CHEBI:57287"/>
        <dbReference type="ChEBI" id="CHEBI:57338"/>
        <dbReference type="ChEBI" id="CHEBI:78449"/>
        <dbReference type="ChEBI" id="CHEBI:78820"/>
        <dbReference type="EC" id="2.3.1.300"/>
    </reaction>
    <physiologicalReaction direction="left-to-right" evidence="12">
        <dbReference type="Rhea" id="RHEA:42269"/>
    </physiologicalReaction>
</comment>
<evidence type="ECO:0000256" key="3">
    <source>
        <dbReference type="ARBA" id="ARBA00022516"/>
    </source>
</evidence>
<dbReference type="EC" id="2.3.1.180" evidence="14"/>